<keyword evidence="4" id="KW-1185">Reference proteome</keyword>
<dbReference type="InterPro" id="IPR055261">
    <property type="entry name" value="PI_transfer_N"/>
</dbReference>
<dbReference type="GO" id="GO:0008526">
    <property type="term" value="F:phosphatidylinositol transfer activity"/>
    <property type="evidence" value="ECO:0007669"/>
    <property type="project" value="TreeGrafter"/>
</dbReference>
<accession>A0A553NYL7</accession>
<proteinExistence type="predicted"/>
<sequence length="267" mass="30466">MLITELRITMPMTKFEYQVGMLHGVVEASRNETGGGEGVEVRLNEPFQAHPLLGNDFAEGQYTKKIYHLESKVPAFVRMIAPKGAMKLEEEAWNAHPNYCRTVITNPGYMKDKFKLKIETFCVDNDRGDSENVHQLSAEMLAKRKVVKVDIGNDPLPDDETDDPSQFKSEKSGRGPLKGPWQSQSEPVMTVYKLVTIEFVWFGFQSMVESSMNSYEIALFRKFHRQIFCAIDNWFGMSMADIRALEERAKLELEEQIKQGEVRGTKG</sequence>
<dbReference type="PANTHER" id="PTHR10658">
    <property type="entry name" value="PHOSPHATIDYLINOSITOL TRANSFER PROTEIN"/>
    <property type="match status" value="1"/>
</dbReference>
<reference evidence="3 4" key="1">
    <citation type="journal article" date="2018" name="Nat. Ecol. Evol.">
        <title>Genomic signatures of mitonuclear coevolution across populations of Tigriopus californicus.</title>
        <authorList>
            <person name="Barreto F.S."/>
            <person name="Watson E.T."/>
            <person name="Lima T.G."/>
            <person name="Willett C.S."/>
            <person name="Edmands S."/>
            <person name="Li W."/>
            <person name="Burton R.S."/>
        </authorList>
    </citation>
    <scope>NUCLEOTIDE SEQUENCE [LARGE SCALE GENOMIC DNA]</scope>
    <source>
        <strain evidence="3 4">San Diego</strain>
    </source>
</reference>
<dbReference type="Gene3D" id="3.30.530.20">
    <property type="match status" value="1"/>
</dbReference>
<dbReference type="STRING" id="6832.A0A553NYL7"/>
<protein>
    <recommendedName>
        <fullName evidence="2">Phosphatidylinositol transfer protein N-terminal domain-containing protein</fullName>
    </recommendedName>
</protein>
<dbReference type="GO" id="GO:0031210">
    <property type="term" value="F:phosphatidylcholine binding"/>
    <property type="evidence" value="ECO:0007669"/>
    <property type="project" value="TreeGrafter"/>
</dbReference>
<dbReference type="GO" id="GO:0035091">
    <property type="term" value="F:phosphatidylinositol binding"/>
    <property type="evidence" value="ECO:0007669"/>
    <property type="project" value="TreeGrafter"/>
</dbReference>
<dbReference type="GO" id="GO:0071944">
    <property type="term" value="C:cell periphery"/>
    <property type="evidence" value="ECO:0007669"/>
    <property type="project" value="UniProtKB-ARBA"/>
</dbReference>
<comment type="caution">
    <text evidence="3">The sequence shown here is derived from an EMBL/GenBank/DDBJ whole genome shotgun (WGS) entry which is preliminary data.</text>
</comment>
<dbReference type="EMBL" id="VCGU01000009">
    <property type="protein sequence ID" value="TRY70527.1"/>
    <property type="molecule type" value="Genomic_DNA"/>
</dbReference>
<dbReference type="OrthoDB" id="18453at2759"/>
<feature type="region of interest" description="Disordered" evidence="1">
    <location>
        <begin position="152"/>
        <end position="183"/>
    </location>
</feature>
<dbReference type="FunFam" id="3.30.530.20:FF:000028">
    <property type="entry name" value="Phosphatidylinositol transfer protein 5"/>
    <property type="match status" value="1"/>
</dbReference>
<dbReference type="PANTHER" id="PTHR10658:SF11">
    <property type="entry name" value="VIBRATOR, ISOFORM B"/>
    <property type="match status" value="1"/>
</dbReference>
<dbReference type="Proteomes" id="UP000318571">
    <property type="component" value="Chromosome 9"/>
</dbReference>
<evidence type="ECO:0000259" key="2">
    <source>
        <dbReference type="Pfam" id="PF02121"/>
    </source>
</evidence>
<evidence type="ECO:0000256" key="1">
    <source>
        <dbReference type="SAM" id="MobiDB-lite"/>
    </source>
</evidence>
<feature type="domain" description="Phosphatidylinositol transfer protein N-terminal" evidence="2">
    <location>
        <begin position="1"/>
        <end position="250"/>
    </location>
</feature>
<dbReference type="SUPFAM" id="SSF55961">
    <property type="entry name" value="Bet v1-like"/>
    <property type="match status" value="1"/>
</dbReference>
<dbReference type="OMA" id="QHNVHEL"/>
<dbReference type="GO" id="GO:0005737">
    <property type="term" value="C:cytoplasm"/>
    <property type="evidence" value="ECO:0007669"/>
    <property type="project" value="TreeGrafter"/>
</dbReference>
<dbReference type="InterPro" id="IPR023393">
    <property type="entry name" value="START-like_dom_sf"/>
</dbReference>
<dbReference type="PRINTS" id="PR00391">
    <property type="entry name" value="PITRANSFER"/>
</dbReference>
<evidence type="ECO:0000313" key="3">
    <source>
        <dbReference type="EMBL" id="TRY70527.1"/>
    </source>
</evidence>
<name>A0A553NYL7_TIGCA</name>
<dbReference type="GO" id="GO:0008525">
    <property type="term" value="F:phosphatidylcholine transporter activity"/>
    <property type="evidence" value="ECO:0007669"/>
    <property type="project" value="TreeGrafter"/>
</dbReference>
<gene>
    <name evidence="3" type="ORF">TCAL_10292</name>
</gene>
<dbReference type="Pfam" id="PF02121">
    <property type="entry name" value="IP_trans"/>
    <property type="match status" value="1"/>
</dbReference>
<dbReference type="InterPro" id="IPR001666">
    <property type="entry name" value="PI_transfer"/>
</dbReference>
<dbReference type="AlphaFoldDB" id="A0A553NYL7"/>
<organism evidence="3 4">
    <name type="scientific">Tigriopus californicus</name>
    <name type="common">Marine copepod</name>
    <dbReference type="NCBI Taxonomy" id="6832"/>
    <lineage>
        <taxon>Eukaryota</taxon>
        <taxon>Metazoa</taxon>
        <taxon>Ecdysozoa</taxon>
        <taxon>Arthropoda</taxon>
        <taxon>Crustacea</taxon>
        <taxon>Multicrustacea</taxon>
        <taxon>Hexanauplia</taxon>
        <taxon>Copepoda</taxon>
        <taxon>Harpacticoida</taxon>
        <taxon>Harpacticidae</taxon>
        <taxon>Tigriopus</taxon>
    </lineage>
</organism>
<evidence type="ECO:0000313" key="4">
    <source>
        <dbReference type="Proteomes" id="UP000318571"/>
    </source>
</evidence>